<dbReference type="AlphaFoldDB" id="A0A226X9A7"/>
<protein>
    <submittedName>
        <fullName evidence="1">Uncharacterized protein</fullName>
    </submittedName>
</protein>
<comment type="caution">
    <text evidence="1">The sequence shown here is derived from an EMBL/GenBank/DDBJ whole genome shotgun (WGS) entry which is preliminary data.</text>
</comment>
<name>A0A226X9A7_CABSO</name>
<evidence type="ECO:0000313" key="2">
    <source>
        <dbReference type="Proteomes" id="UP000214720"/>
    </source>
</evidence>
<dbReference type="EMBL" id="MTHB01000036">
    <property type="protein sequence ID" value="OXC79580.1"/>
    <property type="molecule type" value="Genomic_DNA"/>
</dbReference>
<reference evidence="2" key="1">
    <citation type="submission" date="2017-01" db="EMBL/GenBank/DDBJ databases">
        <title>Genome Analysis of Deinococcus marmoris KOPRI26562.</title>
        <authorList>
            <person name="Kim J.H."/>
            <person name="Oh H.-M."/>
        </authorList>
    </citation>
    <scope>NUCLEOTIDE SEQUENCE [LARGE SCALE GENOMIC DNA]</scope>
    <source>
        <strain evidence="2">PAMC 26633</strain>
    </source>
</reference>
<accession>A0A226X9A7</accession>
<sequence>MNRSKARCFERAFFSKVIDWVFQMGSAAQASWLTLRENEPRHGQ</sequence>
<proteinExistence type="predicted"/>
<dbReference type="Proteomes" id="UP000214720">
    <property type="component" value="Unassembled WGS sequence"/>
</dbReference>
<gene>
    <name evidence="1" type="ORF">BSU04_06505</name>
</gene>
<evidence type="ECO:0000313" key="1">
    <source>
        <dbReference type="EMBL" id="OXC79580.1"/>
    </source>
</evidence>
<organism evidence="1 2">
    <name type="scientific">Caballeronia sordidicola</name>
    <name type="common">Burkholderia sordidicola</name>
    <dbReference type="NCBI Taxonomy" id="196367"/>
    <lineage>
        <taxon>Bacteria</taxon>
        <taxon>Pseudomonadati</taxon>
        <taxon>Pseudomonadota</taxon>
        <taxon>Betaproteobacteria</taxon>
        <taxon>Burkholderiales</taxon>
        <taxon>Burkholderiaceae</taxon>
        <taxon>Caballeronia</taxon>
    </lineage>
</organism>